<feature type="transmembrane region" description="Helical" evidence="7">
    <location>
        <begin position="684"/>
        <end position="708"/>
    </location>
</feature>
<gene>
    <name evidence="9" type="ORF">Raf01_87390</name>
</gene>
<feature type="transmembrane region" description="Helical" evidence="7">
    <location>
        <begin position="12"/>
        <end position="35"/>
    </location>
</feature>
<keyword evidence="4 7" id="KW-1133">Transmembrane helix</keyword>
<dbReference type="AlphaFoldDB" id="A0A8J3R2X4"/>
<evidence type="ECO:0000256" key="1">
    <source>
        <dbReference type="ARBA" id="ARBA00004651"/>
    </source>
</evidence>
<evidence type="ECO:0000256" key="6">
    <source>
        <dbReference type="ARBA" id="ARBA00038076"/>
    </source>
</evidence>
<comment type="similarity">
    <text evidence="6">Belongs to the ABC-4 integral membrane protein family.</text>
</comment>
<evidence type="ECO:0000256" key="5">
    <source>
        <dbReference type="ARBA" id="ARBA00023136"/>
    </source>
</evidence>
<feature type="transmembrane region" description="Helical" evidence="7">
    <location>
        <begin position="421"/>
        <end position="443"/>
    </location>
</feature>
<feature type="transmembrane region" description="Helical" evidence="7">
    <location>
        <begin position="300"/>
        <end position="322"/>
    </location>
</feature>
<dbReference type="InterPro" id="IPR003838">
    <property type="entry name" value="ABC3_permease_C"/>
</dbReference>
<keyword evidence="10" id="KW-1185">Reference proteome</keyword>
<dbReference type="GO" id="GO:0022857">
    <property type="term" value="F:transmembrane transporter activity"/>
    <property type="evidence" value="ECO:0007669"/>
    <property type="project" value="TreeGrafter"/>
</dbReference>
<organism evidence="9 10">
    <name type="scientific">Rugosimonospora africana</name>
    <dbReference type="NCBI Taxonomy" id="556532"/>
    <lineage>
        <taxon>Bacteria</taxon>
        <taxon>Bacillati</taxon>
        <taxon>Actinomycetota</taxon>
        <taxon>Actinomycetes</taxon>
        <taxon>Micromonosporales</taxon>
        <taxon>Micromonosporaceae</taxon>
        <taxon>Rugosimonospora</taxon>
    </lineage>
</organism>
<dbReference type="PANTHER" id="PTHR30572">
    <property type="entry name" value="MEMBRANE COMPONENT OF TRANSPORTER-RELATED"/>
    <property type="match status" value="1"/>
</dbReference>
<proteinExistence type="inferred from homology"/>
<dbReference type="Pfam" id="PF02687">
    <property type="entry name" value="FtsX"/>
    <property type="match status" value="2"/>
</dbReference>
<feature type="transmembrane region" description="Helical" evidence="7">
    <location>
        <begin position="391"/>
        <end position="409"/>
    </location>
</feature>
<evidence type="ECO:0000259" key="8">
    <source>
        <dbReference type="Pfam" id="PF02687"/>
    </source>
</evidence>
<evidence type="ECO:0000256" key="3">
    <source>
        <dbReference type="ARBA" id="ARBA00022692"/>
    </source>
</evidence>
<evidence type="ECO:0000313" key="9">
    <source>
        <dbReference type="EMBL" id="GIH20567.1"/>
    </source>
</evidence>
<keyword evidence="3 7" id="KW-0812">Transmembrane</keyword>
<evidence type="ECO:0000313" key="10">
    <source>
        <dbReference type="Proteomes" id="UP000642748"/>
    </source>
</evidence>
<dbReference type="InterPro" id="IPR050250">
    <property type="entry name" value="Macrolide_Exporter_MacB"/>
</dbReference>
<evidence type="ECO:0000256" key="4">
    <source>
        <dbReference type="ARBA" id="ARBA00022989"/>
    </source>
</evidence>
<comment type="caution">
    <text evidence="9">The sequence shown here is derived from an EMBL/GenBank/DDBJ whole genome shotgun (WGS) entry which is preliminary data.</text>
</comment>
<dbReference type="Proteomes" id="UP000642748">
    <property type="component" value="Unassembled WGS sequence"/>
</dbReference>
<keyword evidence="5 7" id="KW-0472">Membrane</keyword>
<evidence type="ECO:0000256" key="7">
    <source>
        <dbReference type="SAM" id="Phobius"/>
    </source>
</evidence>
<feature type="transmembrane region" description="Helical" evidence="7">
    <location>
        <begin position="342"/>
        <end position="361"/>
    </location>
</feature>
<feature type="transmembrane region" description="Helical" evidence="7">
    <location>
        <begin position="248"/>
        <end position="273"/>
    </location>
</feature>
<feature type="transmembrane region" description="Helical" evidence="7">
    <location>
        <begin position="779"/>
        <end position="803"/>
    </location>
</feature>
<feature type="domain" description="ABC3 transporter permease C-terminal" evidence="8">
    <location>
        <begin position="252"/>
        <end position="370"/>
    </location>
</feature>
<dbReference type="GO" id="GO:0005886">
    <property type="term" value="C:plasma membrane"/>
    <property type="evidence" value="ECO:0007669"/>
    <property type="project" value="UniProtKB-SubCell"/>
</dbReference>
<reference evidence="9" key="1">
    <citation type="submission" date="2021-01" db="EMBL/GenBank/DDBJ databases">
        <title>Whole genome shotgun sequence of Rugosimonospora africana NBRC 104875.</title>
        <authorList>
            <person name="Komaki H."/>
            <person name="Tamura T."/>
        </authorList>
    </citation>
    <scope>NUCLEOTIDE SEQUENCE</scope>
    <source>
        <strain evidence="9">NBRC 104875</strain>
    </source>
</reference>
<name>A0A8J3R2X4_9ACTN</name>
<dbReference type="PANTHER" id="PTHR30572:SF4">
    <property type="entry name" value="ABC TRANSPORTER PERMEASE YTRF"/>
    <property type="match status" value="1"/>
</dbReference>
<dbReference type="RefSeq" id="WP_203923989.1">
    <property type="nucleotide sequence ID" value="NZ_BONZ01000100.1"/>
</dbReference>
<dbReference type="EMBL" id="BONZ01000100">
    <property type="protein sequence ID" value="GIH20567.1"/>
    <property type="molecule type" value="Genomic_DNA"/>
</dbReference>
<protein>
    <submittedName>
        <fullName evidence="9">ABC transporter permease</fullName>
    </submittedName>
</protein>
<accession>A0A8J3R2X4</accession>
<feature type="transmembrane region" description="Helical" evidence="7">
    <location>
        <begin position="472"/>
        <end position="493"/>
    </location>
</feature>
<comment type="subcellular location">
    <subcellularLocation>
        <location evidence="1">Cell membrane</location>
        <topology evidence="1">Multi-pass membrane protein</topology>
    </subcellularLocation>
</comment>
<feature type="domain" description="ABC3 transporter permease C-terminal" evidence="8">
    <location>
        <begin position="688"/>
        <end position="804"/>
    </location>
</feature>
<keyword evidence="2" id="KW-1003">Cell membrane</keyword>
<evidence type="ECO:0000256" key="2">
    <source>
        <dbReference type="ARBA" id="ARBA00022475"/>
    </source>
</evidence>
<feature type="transmembrane region" description="Helical" evidence="7">
    <location>
        <begin position="729"/>
        <end position="759"/>
    </location>
</feature>
<sequence>MLSLATVRQRWASFLGTFIALALGVTILSMITLVLTSAQPEVPKRYAGARVLVQSPGVDQSDGLFTANRPWTQQRAAELVQRLDAIPGVSKAVPDLSFYAQAVIDGKPVAAAEDGDLQGHAWSTSALAPQPLVAGKPPSGDKEVVLDRALGLRPGGQVTLLTATGPAQYSVSGTVDGPAFYVSDSAAAALSGGVRVIGLLTDSGVDTKAVAAAAENVVGKDGETLRGEALKNLEEKNAAKTRWIGMQILIGMASLTAFVSIFVVASTFAFSIIQRRRELGLWRTIGATPKQIRRMVYGEAVTIGVVAASVGVVLGSLLAPVLGGLFVNGGLEPPSFTVQIQVLPLIGTFTVGLLVAVLGVWSASRRAGKVRPLEALREASLEKHPMTRSRWIFASVSTLAGIALLVNATGSGSDEMINNTIYAAMALIVGLTLFAPAFIPFLVRLVWWPLRRLSGATNLVARESALTSVRRTASTAAPVLVTIGFAVLISGMFQIRATGYALEETISVKAESVVTPDGTPGLSDAAVTSVKGGASLMPTTLYPGGKDHVGGVGVSKVAFAAAREHMKVTSGSLDALQGQDTMIVRTSVAQWLNWTTGRTVPVTFDDGQTRDMRVVAEVTDQSSTAAVLLSRETVRAHDPSALTPTVYVPRSGTADIPPALGAQQLSRAVYADRTQSEDDRLAKIFIVILVGMSLGYTCLAIANTLMMATADRARDFTVLRLSGATTRQVLRIVAAESALAVGIGTVVGLTVAITALMAIRSGLSANLGTTVNLNLPWPTIVLSIGLCLFLALLSSVLPARLALRAGDAATRSA</sequence>